<keyword evidence="1" id="KW-0812">Transmembrane</keyword>
<evidence type="ECO:0000256" key="1">
    <source>
        <dbReference type="SAM" id="Phobius"/>
    </source>
</evidence>
<proteinExistence type="predicted"/>
<organism evidence="2 3">
    <name type="scientific">Microvirga brassicacearum</name>
    <dbReference type="NCBI Taxonomy" id="2580413"/>
    <lineage>
        <taxon>Bacteria</taxon>
        <taxon>Pseudomonadati</taxon>
        <taxon>Pseudomonadota</taxon>
        <taxon>Alphaproteobacteria</taxon>
        <taxon>Hyphomicrobiales</taxon>
        <taxon>Methylobacteriaceae</taxon>
        <taxon>Microvirga</taxon>
    </lineage>
</organism>
<accession>A0A5N3PE78</accession>
<dbReference type="RefSeq" id="WP_150942850.1">
    <property type="nucleotide sequence ID" value="NZ_VCMV01000009.1"/>
</dbReference>
<evidence type="ECO:0000313" key="3">
    <source>
        <dbReference type="Proteomes" id="UP000325684"/>
    </source>
</evidence>
<keyword evidence="3" id="KW-1185">Reference proteome</keyword>
<dbReference type="OrthoDB" id="7276301at2"/>
<dbReference type="Proteomes" id="UP000325684">
    <property type="component" value="Unassembled WGS sequence"/>
</dbReference>
<comment type="caution">
    <text evidence="2">The sequence shown here is derived from an EMBL/GenBank/DDBJ whole genome shotgun (WGS) entry which is preliminary data.</text>
</comment>
<gene>
    <name evidence="2" type="ORF">FEZ63_06620</name>
</gene>
<dbReference type="AlphaFoldDB" id="A0A5N3PE78"/>
<evidence type="ECO:0000313" key="2">
    <source>
        <dbReference type="EMBL" id="KAB0268036.1"/>
    </source>
</evidence>
<reference evidence="2 3" key="1">
    <citation type="journal article" date="2019" name="Microorganisms">
        <title>Genome Insights into the Novel Species Microvirga brassicacearum, a Rapeseed Endophyte with Biotechnological Potential.</title>
        <authorList>
            <person name="Jimenez-Gomez A."/>
            <person name="Saati-Santamaria Z."/>
            <person name="Igual J.M."/>
            <person name="Rivas R."/>
            <person name="Mateos P.F."/>
            <person name="Garcia-Fraile P."/>
        </authorList>
    </citation>
    <scope>NUCLEOTIDE SEQUENCE [LARGE SCALE GENOMIC DNA]</scope>
    <source>
        <strain evidence="2 3">CDVBN77</strain>
    </source>
</reference>
<keyword evidence="1" id="KW-1133">Transmembrane helix</keyword>
<keyword evidence="1" id="KW-0472">Membrane</keyword>
<protein>
    <submittedName>
        <fullName evidence="2">Uncharacterized protein</fullName>
    </submittedName>
</protein>
<dbReference type="EMBL" id="VCMV01000009">
    <property type="protein sequence ID" value="KAB0268036.1"/>
    <property type="molecule type" value="Genomic_DNA"/>
</dbReference>
<name>A0A5N3PE78_9HYPH</name>
<sequence length="81" mass="8197">MRSGGAMEMAGNLPGIGIGVATLDPGTGDNPTATGFSIVAATWWTLSGIVAAFAGGYAAGRLAGNPRESTRRLAWPNHLGR</sequence>
<feature type="transmembrane region" description="Helical" evidence="1">
    <location>
        <begin position="41"/>
        <end position="63"/>
    </location>
</feature>